<dbReference type="Proteomes" id="UP000192439">
    <property type="component" value="Chromosome"/>
</dbReference>
<dbReference type="Pfam" id="PF00106">
    <property type="entry name" value="adh_short"/>
    <property type="match status" value="1"/>
</dbReference>
<dbReference type="PRINTS" id="PR00080">
    <property type="entry name" value="SDRFAMILY"/>
</dbReference>
<protein>
    <recommendedName>
        <fullName evidence="6">FabG</fullName>
    </recommendedName>
</protein>
<dbReference type="PANTHER" id="PTHR43477:SF1">
    <property type="entry name" value="DIHYDROANTICAPSIN 7-DEHYDROGENASE"/>
    <property type="match status" value="1"/>
</dbReference>
<keyword evidence="5" id="KW-1185">Reference proteome</keyword>
<dbReference type="InterPro" id="IPR036291">
    <property type="entry name" value="NAD(P)-bd_dom_sf"/>
</dbReference>
<accession>A0AB33BW88</accession>
<dbReference type="InterPro" id="IPR020904">
    <property type="entry name" value="Sc_DH/Rdtase_CS"/>
</dbReference>
<dbReference type="PANTHER" id="PTHR43477">
    <property type="entry name" value="DIHYDROANTICAPSIN 7-DEHYDROGENASE"/>
    <property type="match status" value="1"/>
</dbReference>
<dbReference type="GO" id="GO:0016491">
    <property type="term" value="F:oxidoreductase activity"/>
    <property type="evidence" value="ECO:0007669"/>
    <property type="project" value="UniProtKB-KW"/>
</dbReference>
<dbReference type="AlphaFoldDB" id="A0AB33BW88"/>
<keyword evidence="2" id="KW-0560">Oxidoreductase</keyword>
<dbReference type="PROSITE" id="PS00061">
    <property type="entry name" value="ADH_SHORT"/>
    <property type="match status" value="1"/>
</dbReference>
<organism evidence="4 5">
    <name type="scientific">Microcystis aeruginosa PCC 7806SL</name>
    <dbReference type="NCBI Taxonomy" id="1903187"/>
    <lineage>
        <taxon>Bacteria</taxon>
        <taxon>Bacillati</taxon>
        <taxon>Cyanobacteriota</taxon>
        <taxon>Cyanophyceae</taxon>
        <taxon>Oscillatoriophycideae</taxon>
        <taxon>Chroococcales</taxon>
        <taxon>Microcystaceae</taxon>
        <taxon>Microcystis</taxon>
    </lineage>
</organism>
<comment type="similarity">
    <text evidence="1 3">Belongs to the short-chain dehydrogenases/reductases (SDR) family.</text>
</comment>
<dbReference type="PRINTS" id="PR00081">
    <property type="entry name" value="GDHRDH"/>
</dbReference>
<evidence type="ECO:0000313" key="5">
    <source>
        <dbReference type="Proteomes" id="UP000192439"/>
    </source>
</evidence>
<reference evidence="4 5" key="1">
    <citation type="journal article" date="2018" name="Harmful Algae">
        <title>The highly heterogeneous methylated genomes and diverse restriction-modification systems of bloom-forming Microcystis.</title>
        <authorList>
            <person name="Zhao L."/>
            <person name="Song Y."/>
            <person name="Li L."/>
            <person name="Gan N."/>
            <person name="Brand J.J."/>
            <person name="Song L."/>
        </authorList>
    </citation>
    <scope>NUCLEOTIDE SEQUENCE [LARGE SCALE GENOMIC DNA]</scope>
    <source>
        <strain evidence="4 5">PCC 7806SL</strain>
    </source>
</reference>
<evidence type="ECO:0000256" key="1">
    <source>
        <dbReference type="ARBA" id="ARBA00006484"/>
    </source>
</evidence>
<dbReference type="Gene3D" id="3.40.50.720">
    <property type="entry name" value="NAD(P)-binding Rossmann-like Domain"/>
    <property type="match status" value="1"/>
</dbReference>
<sequence length="251" mass="27142">MPNCRVKSSIIGAIDYLSIDMKDKRVLLTGGTGGLGLGVTPAVLHHGGHLTMTYREEREVARLKSRLSGAEFERIRFVRVDLTQETAVARLIDDLGRVDVLIHLVGGFTMGATEEFSYEDWLKMFDLNLHSTFLLCKHCLRSMKLHNYGRIVTIGSRGAVQPGANLAAYCASKAAVVALTQAIAEETKQTNITANVVLPSVIDTPGNREAMGEANAKDWVSPQSLAEVICFLAGEGAKDLRGAAIPVYGSL</sequence>
<dbReference type="SUPFAM" id="SSF51735">
    <property type="entry name" value="NAD(P)-binding Rossmann-fold domains"/>
    <property type="match status" value="1"/>
</dbReference>
<evidence type="ECO:0000256" key="2">
    <source>
        <dbReference type="ARBA" id="ARBA00023002"/>
    </source>
</evidence>
<evidence type="ECO:0000313" key="4">
    <source>
        <dbReference type="EMBL" id="ARI84219.1"/>
    </source>
</evidence>
<dbReference type="EMBL" id="CP020771">
    <property type="protein sequence ID" value="ARI84219.1"/>
    <property type="molecule type" value="Genomic_DNA"/>
</dbReference>
<gene>
    <name evidence="4" type="ORF">BH695_4940</name>
</gene>
<dbReference type="NCBIfam" id="NF004201">
    <property type="entry name" value="PRK05653.2-1"/>
    <property type="match status" value="1"/>
</dbReference>
<proteinExistence type="inferred from homology"/>
<evidence type="ECO:0000256" key="3">
    <source>
        <dbReference type="RuleBase" id="RU000363"/>
    </source>
</evidence>
<name>A0AB33BW88_MICA7</name>
<dbReference type="InterPro" id="IPR051122">
    <property type="entry name" value="SDR_DHRS6-like"/>
</dbReference>
<evidence type="ECO:0008006" key="6">
    <source>
        <dbReference type="Google" id="ProtNLM"/>
    </source>
</evidence>
<dbReference type="InterPro" id="IPR002347">
    <property type="entry name" value="SDR_fam"/>
</dbReference>